<dbReference type="InterPro" id="IPR018077">
    <property type="entry name" value="Glyco_hydro_fam25_subgr"/>
</dbReference>
<dbReference type="STRING" id="504805.SAMN05421505_13914"/>
<dbReference type="InterPro" id="IPR017853">
    <property type="entry name" value="GH"/>
</dbReference>
<evidence type="ECO:0000256" key="1">
    <source>
        <dbReference type="ARBA" id="ARBA00010646"/>
    </source>
</evidence>
<proteinExistence type="inferred from homology"/>
<protein>
    <submittedName>
        <fullName evidence="4">Lysozyme</fullName>
    </submittedName>
</protein>
<dbReference type="GO" id="GO:0003796">
    <property type="term" value="F:lysozyme activity"/>
    <property type="evidence" value="ECO:0007669"/>
    <property type="project" value="InterPro"/>
</dbReference>
<reference evidence="4 5" key="1">
    <citation type="submission" date="2016-10" db="EMBL/GenBank/DDBJ databases">
        <authorList>
            <person name="de Groot N.N."/>
        </authorList>
    </citation>
    <scope>NUCLEOTIDE SEQUENCE [LARGE SCALE GENOMIC DNA]</scope>
    <source>
        <strain evidence="4 5">CPCC 201354</strain>
    </source>
</reference>
<organism evidence="4 5">
    <name type="scientific">Sinosporangium album</name>
    <dbReference type="NCBI Taxonomy" id="504805"/>
    <lineage>
        <taxon>Bacteria</taxon>
        <taxon>Bacillati</taxon>
        <taxon>Actinomycetota</taxon>
        <taxon>Actinomycetes</taxon>
        <taxon>Streptosporangiales</taxon>
        <taxon>Streptosporangiaceae</taxon>
        <taxon>Sinosporangium</taxon>
    </lineage>
</organism>
<evidence type="ECO:0000256" key="3">
    <source>
        <dbReference type="ARBA" id="ARBA00023295"/>
    </source>
</evidence>
<dbReference type="EMBL" id="FNCN01000039">
    <property type="protein sequence ID" value="SDI22400.1"/>
    <property type="molecule type" value="Genomic_DNA"/>
</dbReference>
<dbReference type="CDD" id="cd00599">
    <property type="entry name" value="GH25_muramidase"/>
    <property type="match status" value="1"/>
</dbReference>
<dbReference type="SUPFAM" id="SSF51445">
    <property type="entry name" value="(Trans)glycosidases"/>
    <property type="match status" value="1"/>
</dbReference>
<accession>A0A1G8IVA0</accession>
<dbReference type="AlphaFoldDB" id="A0A1G8IVA0"/>
<dbReference type="Gene3D" id="3.20.20.80">
    <property type="entry name" value="Glycosidases"/>
    <property type="match status" value="1"/>
</dbReference>
<gene>
    <name evidence="4" type="ORF">SAMN05421505_13914</name>
</gene>
<dbReference type="SMART" id="SM00641">
    <property type="entry name" value="Glyco_25"/>
    <property type="match status" value="1"/>
</dbReference>
<dbReference type="GO" id="GO:0016998">
    <property type="term" value="P:cell wall macromolecule catabolic process"/>
    <property type="evidence" value="ECO:0007669"/>
    <property type="project" value="InterPro"/>
</dbReference>
<keyword evidence="3" id="KW-0326">Glycosidase</keyword>
<evidence type="ECO:0000313" key="5">
    <source>
        <dbReference type="Proteomes" id="UP000198923"/>
    </source>
</evidence>
<evidence type="ECO:0000313" key="4">
    <source>
        <dbReference type="EMBL" id="SDI22400.1"/>
    </source>
</evidence>
<dbReference type="Proteomes" id="UP000198923">
    <property type="component" value="Unassembled WGS sequence"/>
</dbReference>
<dbReference type="PANTHER" id="PTHR34135:SF2">
    <property type="entry name" value="LYSOZYME"/>
    <property type="match status" value="1"/>
</dbReference>
<keyword evidence="2" id="KW-0378">Hydrolase</keyword>
<evidence type="ECO:0000256" key="2">
    <source>
        <dbReference type="ARBA" id="ARBA00022801"/>
    </source>
</evidence>
<comment type="similarity">
    <text evidence="1">Belongs to the glycosyl hydrolase 25 family.</text>
</comment>
<dbReference type="PROSITE" id="PS51904">
    <property type="entry name" value="GLYCOSYL_HYDROL_F25_2"/>
    <property type="match status" value="1"/>
</dbReference>
<dbReference type="OrthoDB" id="9798192at2"/>
<dbReference type="PANTHER" id="PTHR34135">
    <property type="entry name" value="LYSOZYME"/>
    <property type="match status" value="1"/>
</dbReference>
<keyword evidence="5" id="KW-1185">Reference proteome</keyword>
<dbReference type="GO" id="GO:0016052">
    <property type="term" value="P:carbohydrate catabolic process"/>
    <property type="evidence" value="ECO:0007669"/>
    <property type="project" value="TreeGrafter"/>
</dbReference>
<dbReference type="InterPro" id="IPR002053">
    <property type="entry name" value="Glyco_hydro_25"/>
</dbReference>
<name>A0A1G8IVA0_9ACTN</name>
<sequence length="213" mass="24315">MSGTVKRLLHGVDVSNWQGAVDWGAHAAAGVSFAFAKASEGTTYVDRWFGRNWRGMRANRILCGAYHFGRPAGDPVDQARHFLRVLRAAGGLRRGDLVALDLETSDDQPPEKVSRFALQWCAYIERRCRMRPMIYTFHTFARRGHCEGLGRYPLWIAGPGRPRGRPLVPGPWRDWTIHQYAQRPIDRNIFLGSRRELMSLGFDAPRAGRRDRR</sequence>
<dbReference type="Pfam" id="PF01183">
    <property type="entry name" value="Glyco_hydro_25"/>
    <property type="match status" value="1"/>
</dbReference>
<dbReference type="GO" id="GO:0009253">
    <property type="term" value="P:peptidoglycan catabolic process"/>
    <property type="evidence" value="ECO:0007669"/>
    <property type="project" value="InterPro"/>
</dbReference>